<sequence>MIFQVVPAVQHATTGCPATLHLGGVTWPLRDPYIGGIANHAENEMRAHRDFNPNVLRVRPLLAALTLTAAAGHVDAQALQLNDTGQTQCFDASHAAVACNAAVAGRPGQDGRHGRDAAIAAGALVKQGAGSAGFDFTKICMNGEAAGTGSCATSPAYNTGANPPATEWACTRDNVTGLVWSLQTRLEFWPTAVTPAFAATGHNAINRCGSTTGWRLPTVAELLTLGTYGGSSPAIDQGHFPLTEGSAYWTSTTSSSPNTAWVVDFATWGNNLYNTLSAAYVRLVLPSGL</sequence>
<gene>
    <name evidence="2" type="ORF">ACFSF0_07315</name>
</gene>
<evidence type="ECO:0000313" key="2">
    <source>
        <dbReference type="EMBL" id="MFD1710410.1"/>
    </source>
</evidence>
<comment type="caution">
    <text evidence="2">The sequence shown here is derived from an EMBL/GenBank/DDBJ whole genome shotgun (WGS) entry which is preliminary data.</text>
</comment>
<dbReference type="EMBL" id="JBHUEJ010000016">
    <property type="protein sequence ID" value="MFD1710410.1"/>
    <property type="molecule type" value="Genomic_DNA"/>
</dbReference>
<dbReference type="InterPro" id="IPR011460">
    <property type="entry name" value="Lcl_C"/>
</dbReference>
<dbReference type="RefSeq" id="WP_377615053.1">
    <property type="nucleotide sequence ID" value="NZ_JBHUEJ010000016.1"/>
</dbReference>
<reference evidence="3" key="1">
    <citation type="journal article" date="2019" name="Int. J. Syst. Evol. Microbiol.">
        <title>The Global Catalogue of Microorganisms (GCM) 10K type strain sequencing project: providing services to taxonomists for standard genome sequencing and annotation.</title>
        <authorList>
            <consortium name="The Broad Institute Genomics Platform"/>
            <consortium name="The Broad Institute Genome Sequencing Center for Infectious Disease"/>
            <person name="Wu L."/>
            <person name="Ma J."/>
        </authorList>
    </citation>
    <scope>NUCLEOTIDE SEQUENCE [LARGE SCALE GENOMIC DNA]</scope>
    <source>
        <strain evidence="3">LMG 29247</strain>
    </source>
</reference>
<feature type="domain" description="Lcl C-terminal" evidence="1">
    <location>
        <begin position="170"/>
        <end position="284"/>
    </location>
</feature>
<proteinExistence type="predicted"/>
<keyword evidence="3" id="KW-1185">Reference proteome</keyword>
<accession>A0ABW4KVP3</accession>
<protein>
    <submittedName>
        <fullName evidence="2">DUF1566 domain-containing protein</fullName>
    </submittedName>
</protein>
<name>A0ABW4KVP3_9BURK</name>
<dbReference type="PANTHER" id="PTHR35812">
    <property type="entry name" value="LIPOPROTEIN"/>
    <property type="match status" value="1"/>
</dbReference>
<evidence type="ECO:0000313" key="3">
    <source>
        <dbReference type="Proteomes" id="UP001597304"/>
    </source>
</evidence>
<dbReference type="Pfam" id="PF07603">
    <property type="entry name" value="Lcl_C"/>
    <property type="match status" value="1"/>
</dbReference>
<organism evidence="2 3">
    <name type="scientific">Ottowia flava</name>
    <dbReference type="NCBI Taxonomy" id="2675430"/>
    <lineage>
        <taxon>Bacteria</taxon>
        <taxon>Pseudomonadati</taxon>
        <taxon>Pseudomonadota</taxon>
        <taxon>Betaproteobacteria</taxon>
        <taxon>Burkholderiales</taxon>
        <taxon>Comamonadaceae</taxon>
        <taxon>Ottowia</taxon>
    </lineage>
</organism>
<dbReference type="Proteomes" id="UP001597304">
    <property type="component" value="Unassembled WGS sequence"/>
</dbReference>
<evidence type="ECO:0000259" key="1">
    <source>
        <dbReference type="Pfam" id="PF07603"/>
    </source>
</evidence>
<dbReference type="PANTHER" id="PTHR35812:SF1">
    <property type="entry name" value="LIPOPROTEIN"/>
    <property type="match status" value="1"/>
</dbReference>